<protein>
    <submittedName>
        <fullName evidence="6">MarR family transcriptional regulator</fullName>
    </submittedName>
</protein>
<dbReference type="Proteomes" id="UP000660454">
    <property type="component" value="Unassembled WGS sequence"/>
</dbReference>
<evidence type="ECO:0000256" key="4">
    <source>
        <dbReference type="SAM" id="MobiDB-lite"/>
    </source>
</evidence>
<keyword evidence="2" id="KW-0238">DNA-binding</keyword>
<dbReference type="InterPro" id="IPR039422">
    <property type="entry name" value="MarR/SlyA-like"/>
</dbReference>
<keyword evidence="7" id="KW-1185">Reference proteome</keyword>
<evidence type="ECO:0000313" key="7">
    <source>
        <dbReference type="Proteomes" id="UP000660454"/>
    </source>
</evidence>
<dbReference type="InterPro" id="IPR023187">
    <property type="entry name" value="Tscrpt_reg_MarR-type_CS"/>
</dbReference>
<comment type="caution">
    <text evidence="6">The sequence shown here is derived from an EMBL/GenBank/DDBJ whole genome shotgun (WGS) entry which is preliminary data.</text>
</comment>
<dbReference type="InterPro" id="IPR000835">
    <property type="entry name" value="HTH_MarR-typ"/>
</dbReference>
<feature type="region of interest" description="Disordered" evidence="4">
    <location>
        <begin position="1"/>
        <end position="21"/>
    </location>
</feature>
<dbReference type="SUPFAM" id="SSF46785">
    <property type="entry name" value="Winged helix' DNA-binding domain"/>
    <property type="match status" value="1"/>
</dbReference>
<evidence type="ECO:0000256" key="2">
    <source>
        <dbReference type="ARBA" id="ARBA00023125"/>
    </source>
</evidence>
<dbReference type="InterPro" id="IPR036388">
    <property type="entry name" value="WH-like_DNA-bd_sf"/>
</dbReference>
<gene>
    <name evidence="6" type="ORF">Msi02_69060</name>
</gene>
<keyword evidence="1" id="KW-0805">Transcription regulation</keyword>
<dbReference type="PANTHER" id="PTHR33164">
    <property type="entry name" value="TRANSCRIPTIONAL REGULATOR, MARR FAMILY"/>
    <property type="match status" value="1"/>
</dbReference>
<name>A0ABQ4GXP6_9ACTN</name>
<proteinExistence type="predicted"/>
<evidence type="ECO:0000259" key="5">
    <source>
        <dbReference type="PROSITE" id="PS50995"/>
    </source>
</evidence>
<dbReference type="PANTHER" id="PTHR33164:SF43">
    <property type="entry name" value="HTH-TYPE TRANSCRIPTIONAL REPRESSOR YETL"/>
    <property type="match status" value="1"/>
</dbReference>
<reference evidence="6 7" key="1">
    <citation type="submission" date="2021-01" db="EMBL/GenBank/DDBJ databases">
        <title>Whole genome shotgun sequence of Microbispora siamensis NBRC 104113.</title>
        <authorList>
            <person name="Komaki H."/>
            <person name="Tamura T."/>
        </authorList>
    </citation>
    <scope>NUCLEOTIDE SEQUENCE [LARGE SCALE GENOMIC DNA]</scope>
    <source>
        <strain evidence="6 7">NBRC 104113</strain>
    </source>
</reference>
<dbReference type="Pfam" id="PF01047">
    <property type="entry name" value="MarR"/>
    <property type="match status" value="1"/>
</dbReference>
<dbReference type="PROSITE" id="PS01117">
    <property type="entry name" value="HTH_MARR_1"/>
    <property type="match status" value="1"/>
</dbReference>
<dbReference type="Gene3D" id="1.10.10.10">
    <property type="entry name" value="Winged helix-like DNA-binding domain superfamily/Winged helix DNA-binding domain"/>
    <property type="match status" value="1"/>
</dbReference>
<dbReference type="SMART" id="SM00347">
    <property type="entry name" value="HTH_MARR"/>
    <property type="match status" value="1"/>
</dbReference>
<evidence type="ECO:0000313" key="6">
    <source>
        <dbReference type="EMBL" id="GIH66089.1"/>
    </source>
</evidence>
<organism evidence="6 7">
    <name type="scientific">Microbispora siamensis</name>
    <dbReference type="NCBI Taxonomy" id="564413"/>
    <lineage>
        <taxon>Bacteria</taxon>
        <taxon>Bacillati</taxon>
        <taxon>Actinomycetota</taxon>
        <taxon>Actinomycetes</taxon>
        <taxon>Streptosporangiales</taxon>
        <taxon>Streptosporangiaceae</taxon>
        <taxon>Microbispora</taxon>
    </lineage>
</organism>
<evidence type="ECO:0000256" key="1">
    <source>
        <dbReference type="ARBA" id="ARBA00023015"/>
    </source>
</evidence>
<evidence type="ECO:0000256" key="3">
    <source>
        <dbReference type="ARBA" id="ARBA00023163"/>
    </source>
</evidence>
<feature type="domain" description="HTH marR-type" evidence="5">
    <location>
        <begin position="76"/>
        <end position="209"/>
    </location>
</feature>
<dbReference type="PRINTS" id="PR00598">
    <property type="entry name" value="HTHMARR"/>
</dbReference>
<keyword evidence="3" id="KW-0804">Transcription</keyword>
<sequence>MWRWTSATKPHPAEGGRRAAGLPPVGDRKIWKYVLIYVLTMNHVDSYAHDPDGFLYDPRARAAMAWIAGDDGDLPAFEASAAVRTASHAVERLRSHGSEGRGVSAGALDLLIRLAASEQGISIGELARAAGVSSRNVTGLVDTLERDGLVRRVPDPNDRRSVLAEITPAGRAWIEDFRKPSRLAMKALFQGFAPEELVVLRDLCLRLAVNQQRLAAHLRQNGSQP</sequence>
<dbReference type="PROSITE" id="PS50995">
    <property type="entry name" value="HTH_MARR_2"/>
    <property type="match status" value="1"/>
</dbReference>
<dbReference type="EMBL" id="BOOF01000049">
    <property type="protein sequence ID" value="GIH66089.1"/>
    <property type="molecule type" value="Genomic_DNA"/>
</dbReference>
<dbReference type="InterPro" id="IPR036390">
    <property type="entry name" value="WH_DNA-bd_sf"/>
</dbReference>
<accession>A0ABQ4GXP6</accession>